<dbReference type="InterPro" id="IPR007197">
    <property type="entry name" value="rSAM"/>
</dbReference>
<feature type="region of interest" description="Disordered" evidence="10">
    <location>
        <begin position="193"/>
        <end position="273"/>
    </location>
</feature>
<sequence length="1148" mass="130191">MQKHVSSTIILAFSEDGNSCADLSSHISLEFMKLDLQCRVIPLKTLMETSADETEESVLPSEPNFDILCELTAIGKLKPSQDGCMLSTLIFVLNGHSRSDDVRDIADTLREWAEDFRINRNILCGLNCSFVLCKDGSTTVSKEVIDSLLVIKESLRALGAHIPLDETFQLSSCDVGQMVTFTNMVKESVDDIELSPQMESGSGAKNMPTDTKGGRNKERNCVSRRQRTKATDDNTDVKGDLEAAELSHDSEEAEVTPVDYTSTSEYESGDEAANGGCCDTEEDLENLGNSRKMVSETQRKALTKQGYRLVGDHSAIKLCRWTKSRVRGRGGCYKHTFYGIRSNQCMEMTPSLACANKCVFCWRHHTNPVATKWKWPMDEPEFIAEESVKAHLKLIKELRGILDARSERFTEALQVRHCALSLVGEPIMYPQINELLHELHARKISTFLVTNAQFPKQMEVLRQVTQLYVSIDAADKDSLKTIDRPLFRDYWARFKRCIKLLKHRNERTVFRLTLVKQFNVTEQQCEISDYAQLIEQGEPDFVEIKAVTFCGTVHDNAITMQNVPWHEEVVKFSEALVKASEFTRDYYDIACEHRHSCCVLIAKKKFRIDGKWHTWIDYDKFHELAMSGRPFDGLEYSQVTPDWALFGSKEEGFDPVDTRYFSHFAISETKSGYIPRGERSYPDPQTEKGRQKWANTCIQGVDIGAQTTSICDLVSSLIRSSIEMEDDVSKLNAASQKENVGPSPVASSPSEAGHCNGIPAACNTVDEQETVHVAVIKPKLRSKLKGEEEQIPLTISWSPVVKRGRSPEKLAQSSSSKRDAHAANRLNDEDSIFRRPQFENLADKWTPYPSEKLLTLTRELEKLLRDMLIKTDGEFSDSWISSASNFHFICEKLFLISNARLLATNIVPYIVEEFCIASSLLEFIKEVKGTDCDYLMYKYTAVAIKLFCRLKSFTMQYVIIEKMERIKASARKFSRAFPYTTRCNCLHNLSTKKRRLMRRDPNKFSVPTPTNDFTPLPNSYMANNTISPGPTHVYPHVYEKDITMKSYHIPPKYSLLCSKEDNSNYGQLPPTYLPRNSQASRNMYISGNTIRAHTARQLEFSPIGNLNPGPFTTANNGRTHLLLCQARDRIPMHAQTITTRQWAAKRAP</sequence>
<dbReference type="InterPro" id="IPR013917">
    <property type="entry name" value="tRNA_wybutosine-synth"/>
</dbReference>
<evidence type="ECO:0000256" key="8">
    <source>
        <dbReference type="ARBA" id="ARBA00023239"/>
    </source>
</evidence>
<keyword evidence="5" id="KW-0479">Metal-binding</keyword>
<comment type="catalytic activity">
    <reaction evidence="9">
        <text>N(1)-methylguanosine(37) in tRNA(Phe) + pyruvate + S-adenosyl-L-methionine = 4-demethylwyosine(37) in tRNA(Phe) + 5'-deoxyadenosine + L-methionine + CO2 + H2O</text>
        <dbReference type="Rhea" id="RHEA:36347"/>
        <dbReference type="Rhea" id="RHEA-COMP:10164"/>
        <dbReference type="Rhea" id="RHEA-COMP:10165"/>
        <dbReference type="ChEBI" id="CHEBI:15361"/>
        <dbReference type="ChEBI" id="CHEBI:15377"/>
        <dbReference type="ChEBI" id="CHEBI:16526"/>
        <dbReference type="ChEBI" id="CHEBI:17319"/>
        <dbReference type="ChEBI" id="CHEBI:57844"/>
        <dbReference type="ChEBI" id="CHEBI:59789"/>
        <dbReference type="ChEBI" id="CHEBI:64315"/>
        <dbReference type="ChEBI" id="CHEBI:73542"/>
        <dbReference type="EC" id="4.1.3.44"/>
    </reaction>
</comment>
<dbReference type="SFLD" id="SFLDS00029">
    <property type="entry name" value="Radical_SAM"/>
    <property type="match status" value="1"/>
</dbReference>
<keyword evidence="8" id="KW-0456">Lyase</keyword>
<dbReference type="PROSITE" id="PS51918">
    <property type="entry name" value="RADICAL_SAM"/>
    <property type="match status" value="1"/>
</dbReference>
<feature type="compositionally biased region" description="Basic and acidic residues" evidence="10">
    <location>
        <begin position="229"/>
        <end position="250"/>
    </location>
</feature>
<organism evidence="12 13">
    <name type="scientific">Babesia gibsoni</name>
    <dbReference type="NCBI Taxonomy" id="33632"/>
    <lineage>
        <taxon>Eukaryota</taxon>
        <taxon>Sar</taxon>
        <taxon>Alveolata</taxon>
        <taxon>Apicomplexa</taxon>
        <taxon>Aconoidasida</taxon>
        <taxon>Piroplasmida</taxon>
        <taxon>Babesiidae</taxon>
        <taxon>Babesia</taxon>
    </lineage>
</organism>
<dbReference type="CDD" id="cd01335">
    <property type="entry name" value="Radical_SAM"/>
    <property type="match status" value="1"/>
</dbReference>
<comment type="caution">
    <text evidence="12">The sequence shown here is derived from an EMBL/GenBank/DDBJ whole genome shotgun (WGS) entry which is preliminary data.</text>
</comment>
<keyword evidence="4" id="KW-0819">tRNA processing</keyword>
<dbReference type="SUPFAM" id="SSF102114">
    <property type="entry name" value="Radical SAM enzymes"/>
    <property type="match status" value="1"/>
</dbReference>
<evidence type="ECO:0000256" key="1">
    <source>
        <dbReference type="ARBA" id="ARBA00001966"/>
    </source>
</evidence>
<protein>
    <submittedName>
        <fullName evidence="12">S-adenosyl-l-methionine-dependent tRNA 4-demethylwyosine synthase</fullName>
    </submittedName>
</protein>
<feature type="compositionally biased region" description="Basic and acidic residues" evidence="10">
    <location>
        <begin position="816"/>
        <end position="826"/>
    </location>
</feature>
<evidence type="ECO:0000313" key="13">
    <source>
        <dbReference type="Proteomes" id="UP001230268"/>
    </source>
</evidence>
<dbReference type="InterPro" id="IPR034556">
    <property type="entry name" value="tRNA_wybutosine-synthase"/>
</dbReference>
<evidence type="ECO:0000256" key="7">
    <source>
        <dbReference type="ARBA" id="ARBA00023014"/>
    </source>
</evidence>
<dbReference type="Gene3D" id="3.20.20.70">
    <property type="entry name" value="Aldolase class I"/>
    <property type="match status" value="1"/>
</dbReference>
<dbReference type="InterPro" id="IPR013785">
    <property type="entry name" value="Aldolase_TIM"/>
</dbReference>
<evidence type="ECO:0000256" key="4">
    <source>
        <dbReference type="ARBA" id="ARBA00022694"/>
    </source>
</evidence>
<evidence type="ECO:0000313" key="12">
    <source>
        <dbReference type="EMBL" id="KAK1441720.1"/>
    </source>
</evidence>
<evidence type="ECO:0000256" key="6">
    <source>
        <dbReference type="ARBA" id="ARBA00023004"/>
    </source>
</evidence>
<dbReference type="Pfam" id="PF04055">
    <property type="entry name" value="Radical_SAM"/>
    <property type="match status" value="1"/>
</dbReference>
<feature type="domain" description="Radical SAM core" evidence="11">
    <location>
        <begin position="338"/>
        <end position="585"/>
    </location>
</feature>
<keyword evidence="6" id="KW-0408">Iron</keyword>
<dbReference type="Proteomes" id="UP001230268">
    <property type="component" value="Unassembled WGS sequence"/>
</dbReference>
<dbReference type="GO" id="GO:0046872">
    <property type="term" value="F:metal ion binding"/>
    <property type="evidence" value="ECO:0007669"/>
    <property type="project" value="UniProtKB-KW"/>
</dbReference>
<keyword evidence="13" id="KW-1185">Reference proteome</keyword>
<dbReference type="GO" id="GO:0031591">
    <property type="term" value="P:wybutosine biosynthetic process"/>
    <property type="evidence" value="ECO:0007669"/>
    <property type="project" value="TreeGrafter"/>
</dbReference>
<keyword evidence="3" id="KW-0949">S-adenosyl-L-methionine</keyword>
<evidence type="ECO:0000259" key="11">
    <source>
        <dbReference type="PROSITE" id="PS51918"/>
    </source>
</evidence>
<comment type="cofactor">
    <cofactor evidence="1">
        <name>[4Fe-4S] cluster</name>
        <dbReference type="ChEBI" id="CHEBI:49883"/>
    </cofactor>
</comment>
<dbReference type="GO" id="GO:0102521">
    <property type="term" value="F:tRNA-4-demethylwyosine synthase activity"/>
    <property type="evidence" value="ECO:0007669"/>
    <property type="project" value="UniProtKB-EC"/>
</dbReference>
<proteinExistence type="predicted"/>
<reference evidence="12" key="1">
    <citation type="submission" date="2023-08" db="EMBL/GenBank/DDBJ databases">
        <title>Draft sequence of the Babesia gibsoni genome.</title>
        <authorList>
            <person name="Yamagishi J.Y."/>
            <person name="Xuan X.X."/>
        </authorList>
    </citation>
    <scope>NUCLEOTIDE SEQUENCE</scope>
    <source>
        <strain evidence="12">Azabu</strain>
    </source>
</reference>
<evidence type="ECO:0000256" key="3">
    <source>
        <dbReference type="ARBA" id="ARBA00022691"/>
    </source>
</evidence>
<feature type="compositionally biased region" description="Basic and acidic residues" evidence="10">
    <location>
        <begin position="212"/>
        <end position="221"/>
    </location>
</feature>
<gene>
    <name evidence="12" type="ORF">BgAZ_500520</name>
</gene>
<dbReference type="AlphaFoldDB" id="A0AAD8P7L2"/>
<dbReference type="SFLD" id="SFLDG01071">
    <property type="entry name" value="tRNA_wybutosine-synthesizing"/>
    <property type="match status" value="1"/>
</dbReference>
<dbReference type="SFLD" id="SFLDF00284">
    <property type="entry name" value="tRNA_wybutosine-synthesizing"/>
    <property type="match status" value="1"/>
</dbReference>
<dbReference type="GO" id="GO:0051539">
    <property type="term" value="F:4 iron, 4 sulfur cluster binding"/>
    <property type="evidence" value="ECO:0007669"/>
    <property type="project" value="UniProtKB-KW"/>
</dbReference>
<accession>A0AAD8P7L2</accession>
<feature type="region of interest" description="Disordered" evidence="10">
    <location>
        <begin position="804"/>
        <end position="826"/>
    </location>
</feature>
<dbReference type="Pfam" id="PF08608">
    <property type="entry name" value="Wyosine_form"/>
    <property type="match status" value="1"/>
</dbReference>
<keyword evidence="2" id="KW-0004">4Fe-4S</keyword>
<dbReference type="EMBL" id="JAVEPI010000005">
    <property type="protein sequence ID" value="KAK1441720.1"/>
    <property type="molecule type" value="Genomic_DNA"/>
</dbReference>
<evidence type="ECO:0000256" key="10">
    <source>
        <dbReference type="SAM" id="MobiDB-lite"/>
    </source>
</evidence>
<dbReference type="PANTHER" id="PTHR13930">
    <property type="entry name" value="S-ADENOSYL-L-METHIONINE-DEPENDENT TRNA 4-DEMETHYLWYOSINE SYNTHASE"/>
    <property type="match status" value="1"/>
</dbReference>
<evidence type="ECO:0000256" key="5">
    <source>
        <dbReference type="ARBA" id="ARBA00022723"/>
    </source>
</evidence>
<evidence type="ECO:0000256" key="9">
    <source>
        <dbReference type="ARBA" id="ARBA00049466"/>
    </source>
</evidence>
<keyword evidence="7" id="KW-0411">Iron-sulfur</keyword>
<name>A0AAD8P7L2_BABGI</name>
<evidence type="ECO:0000256" key="2">
    <source>
        <dbReference type="ARBA" id="ARBA00022485"/>
    </source>
</evidence>
<dbReference type="PANTHER" id="PTHR13930:SF0">
    <property type="entry name" value="S-ADENOSYL-L-METHIONINE-DEPENDENT TRNA 4-DEMETHYLWYOSINE SYNTHASE TYW1-RELATED"/>
    <property type="match status" value="1"/>
</dbReference>
<dbReference type="InterPro" id="IPR058240">
    <property type="entry name" value="rSAM_sf"/>
</dbReference>